<dbReference type="SUPFAM" id="SSF51905">
    <property type="entry name" value="FAD/NAD(P)-binding domain"/>
    <property type="match status" value="1"/>
</dbReference>
<feature type="domain" description="FAD dependent oxidoreductase" evidence="5">
    <location>
        <begin position="36"/>
        <end position="383"/>
    </location>
</feature>
<dbReference type="InterPro" id="IPR023493">
    <property type="entry name" value="Me_Trp_Oxase_MTOX"/>
</dbReference>
<dbReference type="AlphaFoldDB" id="A0A376F4V6"/>
<dbReference type="Gene3D" id="3.50.50.60">
    <property type="entry name" value="FAD/NAD(P)-binding domain"/>
    <property type="match status" value="1"/>
</dbReference>
<evidence type="ECO:0000259" key="5">
    <source>
        <dbReference type="Pfam" id="PF01266"/>
    </source>
</evidence>
<comment type="subunit">
    <text evidence="4">Monomer.</text>
</comment>
<dbReference type="SUPFAM" id="SSF54373">
    <property type="entry name" value="FAD-linked reductases, C-terminal domain"/>
    <property type="match status" value="1"/>
</dbReference>
<evidence type="ECO:0000313" key="6">
    <source>
        <dbReference type="EMBL" id="STD19268.1"/>
    </source>
</evidence>
<dbReference type="PANTHER" id="PTHR10961">
    <property type="entry name" value="PEROXISOMAL SARCOSINE OXIDASE"/>
    <property type="match status" value="1"/>
</dbReference>
<organism evidence="6 7">
    <name type="scientific">Enterobacter asburiae</name>
    <dbReference type="NCBI Taxonomy" id="61645"/>
    <lineage>
        <taxon>Bacteria</taxon>
        <taxon>Pseudomonadati</taxon>
        <taxon>Pseudomonadota</taxon>
        <taxon>Gammaproteobacteria</taxon>
        <taxon>Enterobacterales</taxon>
        <taxon>Enterobacteriaceae</taxon>
        <taxon>Enterobacter</taxon>
        <taxon>Enterobacter cloacae complex</taxon>
    </lineage>
</organism>
<comment type="catalytic activity">
    <reaction evidence="4">
        <text>N(alpha)-methyl-L-tryptophan + O2 + H2O = L-tryptophan + formaldehyde + H2O2</text>
        <dbReference type="Rhea" id="RHEA:28006"/>
        <dbReference type="ChEBI" id="CHEBI:15377"/>
        <dbReference type="ChEBI" id="CHEBI:15379"/>
        <dbReference type="ChEBI" id="CHEBI:16240"/>
        <dbReference type="ChEBI" id="CHEBI:16842"/>
        <dbReference type="ChEBI" id="CHEBI:57283"/>
        <dbReference type="ChEBI" id="CHEBI:57912"/>
    </reaction>
</comment>
<sequence>MNPVPWLQMTNMISYQGLVRTFPNKTSVYEMHMRYDLIIIGSGSVGSAAGYYATQAGLKVLMIDAHLPPHSEGSHHGDTRLMRHAYGEGERYVPLVLRAQTLWDELATQTEERIFERTGVINLGPAHSDFLASVERSAKAFNLDVEKLDATGITARWPEITVPDDYIGLFEAHSGVLHCEAAIKTWIDLAAKAGCAQLFNCPVEAITHDENGVTVTTLDGDYSASRLLVSAGTWVTRLLPELPIQPVRKVFSWFQSDGRYSAQNKFPAFTGELPNGDQFYGFPSEKDALKIGKHNGGQAIASPEERKPFGAYPQDGSEAFSFLRTILPGVGGLLYGAACTYDNTPDEDFIIDTLPGHDNTLLITGLSGHGFKFASVLGEIAAQFAQGITPQFDLTPFSLSRFNG</sequence>
<keyword evidence="1 4" id="KW-0285">Flavoprotein</keyword>
<proteinExistence type="inferred from homology"/>
<dbReference type="GO" id="GO:0008115">
    <property type="term" value="F:sarcosine oxidase activity"/>
    <property type="evidence" value="ECO:0007669"/>
    <property type="project" value="TreeGrafter"/>
</dbReference>
<feature type="modified residue" description="S-8alpha-FAD cysteine" evidence="4">
    <location>
        <position position="339"/>
    </location>
</feature>
<dbReference type="Proteomes" id="UP000255163">
    <property type="component" value="Unassembled WGS sequence"/>
</dbReference>
<keyword evidence="3 4" id="KW-0560">Oxidoreductase</keyword>
<feature type="binding site" evidence="4">
    <location>
        <begin position="36"/>
        <end position="66"/>
    </location>
    <ligand>
        <name>FAD</name>
        <dbReference type="ChEBI" id="CHEBI:57692"/>
    </ligand>
</feature>
<dbReference type="GO" id="GO:0050131">
    <property type="term" value="F:N-methyl-L-amino-acid oxidase activity"/>
    <property type="evidence" value="ECO:0007669"/>
    <property type="project" value="InterPro"/>
</dbReference>
<dbReference type="GO" id="GO:0050660">
    <property type="term" value="F:flavin adenine dinucleotide binding"/>
    <property type="evidence" value="ECO:0007669"/>
    <property type="project" value="InterPro"/>
</dbReference>
<dbReference type="GO" id="GO:0005829">
    <property type="term" value="C:cytosol"/>
    <property type="evidence" value="ECO:0007669"/>
    <property type="project" value="TreeGrafter"/>
</dbReference>
<gene>
    <name evidence="4 6" type="primary">solA</name>
    <name evidence="6" type="ORF">NCTC12123_01230</name>
</gene>
<dbReference type="InterPro" id="IPR006076">
    <property type="entry name" value="FAD-dep_OxRdtase"/>
</dbReference>
<reference evidence="6 7" key="1">
    <citation type="submission" date="2018-06" db="EMBL/GenBank/DDBJ databases">
        <authorList>
            <consortium name="Pathogen Informatics"/>
            <person name="Doyle S."/>
        </authorList>
    </citation>
    <scope>NUCLEOTIDE SEQUENCE [LARGE SCALE GENOMIC DNA]</scope>
    <source>
        <strain evidence="6 7">NCTC12123</strain>
    </source>
</reference>
<accession>A0A376F4V6</accession>
<evidence type="ECO:0000256" key="1">
    <source>
        <dbReference type="ARBA" id="ARBA00022630"/>
    </source>
</evidence>
<dbReference type="EC" id="1.5.3.-" evidence="4"/>
<keyword evidence="2 4" id="KW-0274">FAD</keyword>
<evidence type="ECO:0000256" key="2">
    <source>
        <dbReference type="ARBA" id="ARBA00022827"/>
    </source>
</evidence>
<dbReference type="Gene3D" id="3.30.9.10">
    <property type="entry name" value="D-Amino Acid Oxidase, subunit A, domain 2"/>
    <property type="match status" value="1"/>
</dbReference>
<dbReference type="PANTHER" id="PTHR10961:SF7">
    <property type="entry name" value="FAD DEPENDENT OXIDOREDUCTASE DOMAIN-CONTAINING PROTEIN"/>
    <property type="match status" value="1"/>
</dbReference>
<evidence type="ECO:0000256" key="4">
    <source>
        <dbReference type="HAMAP-Rule" id="MF_00515"/>
    </source>
</evidence>
<dbReference type="Pfam" id="PF01266">
    <property type="entry name" value="DAO"/>
    <property type="match status" value="1"/>
</dbReference>
<comment type="similarity">
    <text evidence="4">Belongs to the MSOX/MTOX family. MTOX subfamily.</text>
</comment>
<name>A0A376F4V6_ENTAS</name>
<dbReference type="HAMAP" id="MF_00515">
    <property type="entry name" value="MTOX"/>
    <property type="match status" value="1"/>
</dbReference>
<dbReference type="EMBL" id="UFYI01000007">
    <property type="protein sequence ID" value="STD19268.1"/>
    <property type="molecule type" value="Genomic_DNA"/>
</dbReference>
<evidence type="ECO:0000313" key="7">
    <source>
        <dbReference type="Proteomes" id="UP000255163"/>
    </source>
</evidence>
<dbReference type="STRING" id="640513.Entas_1592"/>
<evidence type="ECO:0000256" key="3">
    <source>
        <dbReference type="ARBA" id="ARBA00023002"/>
    </source>
</evidence>
<protein>
    <recommendedName>
        <fullName evidence="4">N-methyl-L-tryptophan oxidase</fullName>
        <shortName evidence="4">MTOX</shortName>
        <ecNumber evidence="4">1.5.3.-</ecNumber>
    </recommendedName>
</protein>
<comment type="cofactor">
    <cofactor evidence="4">
        <name>FAD</name>
        <dbReference type="ChEBI" id="CHEBI:57692"/>
    </cofactor>
    <text evidence="4">Binds 1 FAD per subunit.</text>
</comment>
<dbReference type="InterPro" id="IPR036188">
    <property type="entry name" value="FAD/NAD-bd_sf"/>
</dbReference>
<dbReference type="NCBIfam" id="NF008425">
    <property type="entry name" value="PRK11259.1"/>
    <property type="match status" value="1"/>
</dbReference>
<dbReference type="InterPro" id="IPR045170">
    <property type="entry name" value="MTOX"/>
</dbReference>
<comment type="function">
    <text evidence="4">Catalyzes the oxidative demethylation of N-methyl-L-tryptophan.</text>
</comment>